<dbReference type="InterPro" id="IPR036884">
    <property type="entry name" value="2Fe-2S-bd_dom_sf"/>
</dbReference>
<organism evidence="11 12">
    <name type="scientific">Nesterenkonia flava</name>
    <dbReference type="NCBI Taxonomy" id="469799"/>
    <lineage>
        <taxon>Bacteria</taxon>
        <taxon>Bacillati</taxon>
        <taxon>Actinomycetota</taxon>
        <taxon>Actinomycetes</taxon>
        <taxon>Micrococcales</taxon>
        <taxon>Micrococcaceae</taxon>
        <taxon>Nesterenkonia</taxon>
    </lineage>
</organism>
<keyword evidence="6" id="KW-0560">Oxidoreductase</keyword>
<reference evidence="12" key="1">
    <citation type="submission" date="2023-07" db="EMBL/GenBank/DDBJ databases">
        <title>Description of three actinobacteria isolated from air of manufacturing shop in a pharmaceutical factory.</title>
        <authorList>
            <person name="Zhang D.-F."/>
        </authorList>
    </citation>
    <scope>NUCLEOTIDE SEQUENCE [LARGE SCALE GENOMIC DNA]</scope>
    <source>
        <strain evidence="12">CCTCC AB 207010</strain>
    </source>
</reference>
<comment type="cofactor">
    <cofactor evidence="2">
        <name>FAD</name>
        <dbReference type="ChEBI" id="CHEBI:57692"/>
    </cofactor>
</comment>
<dbReference type="InterPro" id="IPR002346">
    <property type="entry name" value="Mopterin_DH_FAD-bd"/>
</dbReference>
<dbReference type="InterPro" id="IPR016208">
    <property type="entry name" value="Ald_Oxase/xanthine_DH-like"/>
</dbReference>
<gene>
    <name evidence="11" type="ORF">RH857_10230</name>
</gene>
<proteinExistence type="inferred from homology"/>
<dbReference type="Pfam" id="PF02738">
    <property type="entry name" value="MoCoBD_1"/>
    <property type="match status" value="1"/>
</dbReference>
<evidence type="ECO:0000256" key="2">
    <source>
        <dbReference type="ARBA" id="ARBA00001974"/>
    </source>
</evidence>
<evidence type="ECO:0000256" key="4">
    <source>
        <dbReference type="ARBA" id="ARBA00022505"/>
    </source>
</evidence>
<dbReference type="SUPFAM" id="SSF47741">
    <property type="entry name" value="CO dehydrogenase ISP C-domain like"/>
    <property type="match status" value="1"/>
</dbReference>
<sequence>MDITSVNDVVTTCDPAAFRPGDVWLAGGTVLYSYGHDFTTDRPQRLLDLAAADWAPLTWHGGDEPPGTGASAVTEASAFRGLEIAATCTIAEFFAAAETLPVHTAQLPGVELMRPAAEAFVASWKVWNLSTVGGNVATALPAGPMTSWLSGMDATALILSPDGGERHVPVAELVTGVGATALRPGDLIRAFFVPESALQRPTVMARESLTRYGRSAALLLASRTASGIRLTVTASTIRPVILQLHPEITSQGVSAALQEVIADAMWVDDVHGDPRWREQVTHRLARELVAEWSCSASSRDDDSSVIDSPVEDCVVTEPPVFPAPTVREQDSPEGPGSAERSNSAGTRNDVVVDGVTHALEHAPGQCLRTWLRETGAHAVKRGCDAGDCGACTVHITREGASEPTAVHSCITPAQRAAGAEITTLRGLSPEATQLMTSGTTASETGRPDLATLRETLHPTQRDFLEGHGFQCGFCTAGFIMTATSGGPYAASDQDKAAPGKVGSEQQDRRFKGNLCRCTGYCSIKDSLAGTARVSADHSPGASPMPPAGPAVVTGTVDYSMDSPVLPPPHQPETEDDPRFPQEAPLHMVLVRSPHAHARIRGMDASRALAAPGVVAVLTPQDSPAVRYSSAQHELVGDDPADTRLLDTVVRHRGQRVAAVIAESRREAARAAELVEVDFEVLPAVFDPAEALGPQAPVLHPEDDLPRTDALDSVYFPPLDPAGNQLAAMDAEQGNAGTALASSSHTYRGEFSTHRTSHVALETHGCIGWIDHRGRYTFRSSTQVPFLAKRTLRRIFGISEEALRVFAPRVGGGFGSKQEVLTEDIVLLGLQVLASRGIRRPIQLELTRSEALSATTTRHPFRITVEVGADHEGTLTAQSLQVLSDTGAYGNHGPGVMFHSCTESMQMYSAPHKKVNAQVVYTNNPPSGAFRGYGLSQTIFAVDSAMDELARTLGMDPLEFKARNTVKYQEPLFGAEHDDVIVDSRGLTQCLELLGQQLRTEPLSPVELAQCEARLREERHGMACDSLGDWALGIGTAVAMIDTVPPNGHHSHASIRPLGEGRFELKVGTAEFGNGTSTVHRQVVAQVLGTDVENIVLRQADTALVSHDTGAFASTGITVAVKAAHAAAEDLREKLAALGPGEDPMRLVGTGSWGGTPRTAAFNVQGFRIAVDRLSGTLVILQSVQTVDAGTVLNEAQLRGQIEGGVAQGIGAALFEETVLDGQGRVLSDILRNYHIPQMADVPQTEVYFVPTTDPLGPLGARSMSEAPFNPVAPALGNAIRDAVGIRLTQTPFSKDRIALALQGQSAA</sequence>
<evidence type="ECO:0000313" key="12">
    <source>
        <dbReference type="Proteomes" id="UP001260872"/>
    </source>
</evidence>
<dbReference type="EMBL" id="JAVKGT010000027">
    <property type="protein sequence ID" value="MDR5712505.1"/>
    <property type="molecule type" value="Genomic_DNA"/>
</dbReference>
<evidence type="ECO:0000256" key="3">
    <source>
        <dbReference type="ARBA" id="ARBA00006849"/>
    </source>
</evidence>
<dbReference type="RefSeq" id="WP_310537879.1">
    <property type="nucleotide sequence ID" value="NZ_BAAAOC010000004.1"/>
</dbReference>
<dbReference type="PROSITE" id="PS51387">
    <property type="entry name" value="FAD_PCMH"/>
    <property type="match status" value="1"/>
</dbReference>
<dbReference type="Pfam" id="PF00111">
    <property type="entry name" value="Fer2"/>
    <property type="match status" value="1"/>
</dbReference>
<dbReference type="InterPro" id="IPR036010">
    <property type="entry name" value="2Fe-2S_ferredoxin-like_sf"/>
</dbReference>
<accession>A0ABU1FV14</accession>
<dbReference type="Gene3D" id="3.10.20.30">
    <property type="match status" value="1"/>
</dbReference>
<dbReference type="SUPFAM" id="SSF56176">
    <property type="entry name" value="FAD-binding/transporter-associated domain-like"/>
    <property type="match status" value="1"/>
</dbReference>
<evidence type="ECO:0000256" key="8">
    <source>
        <dbReference type="SAM" id="MobiDB-lite"/>
    </source>
</evidence>
<dbReference type="Pfam" id="PF01799">
    <property type="entry name" value="Fer2_2"/>
    <property type="match status" value="1"/>
</dbReference>
<dbReference type="Pfam" id="PF01315">
    <property type="entry name" value="Ald_Xan_dh_C"/>
    <property type="match status" value="1"/>
</dbReference>
<dbReference type="InterPro" id="IPR008274">
    <property type="entry name" value="AldOxase/xan_DH_MoCoBD1"/>
</dbReference>
<name>A0ABU1FV14_9MICC</name>
<keyword evidence="4" id="KW-0500">Molybdenum</keyword>
<dbReference type="InterPro" id="IPR001041">
    <property type="entry name" value="2Fe-2S_ferredoxin-type"/>
</dbReference>
<evidence type="ECO:0000259" key="9">
    <source>
        <dbReference type="PROSITE" id="PS51085"/>
    </source>
</evidence>
<dbReference type="Gene3D" id="3.30.365.10">
    <property type="entry name" value="Aldehyde oxidase/xanthine dehydrogenase, molybdopterin binding domain"/>
    <property type="match status" value="5"/>
</dbReference>
<dbReference type="InterPro" id="IPR012675">
    <property type="entry name" value="Beta-grasp_dom_sf"/>
</dbReference>
<dbReference type="PIRSF" id="PIRSF000127">
    <property type="entry name" value="Xanthine_DH"/>
    <property type="match status" value="1"/>
</dbReference>
<dbReference type="InterPro" id="IPR016166">
    <property type="entry name" value="FAD-bd_PCMH"/>
</dbReference>
<protein>
    <submittedName>
        <fullName evidence="11">Molybdopterin-dependent oxidoreductase</fullName>
    </submittedName>
</protein>
<dbReference type="PROSITE" id="PS51085">
    <property type="entry name" value="2FE2S_FER_2"/>
    <property type="match status" value="1"/>
</dbReference>
<dbReference type="Gene3D" id="1.10.150.120">
    <property type="entry name" value="[2Fe-2S]-binding domain"/>
    <property type="match status" value="1"/>
</dbReference>
<comment type="similarity">
    <text evidence="3">Belongs to the xanthine dehydrogenase family.</text>
</comment>
<dbReference type="SUPFAM" id="SSF54292">
    <property type="entry name" value="2Fe-2S ferredoxin-like"/>
    <property type="match status" value="1"/>
</dbReference>
<keyword evidence="5" id="KW-0479">Metal-binding</keyword>
<dbReference type="Pfam" id="PF20256">
    <property type="entry name" value="MoCoBD_2"/>
    <property type="match status" value="2"/>
</dbReference>
<dbReference type="InterPro" id="IPR002888">
    <property type="entry name" value="2Fe-2S-bd"/>
</dbReference>
<dbReference type="Gene3D" id="3.90.1170.50">
    <property type="entry name" value="Aldehyde oxidase/xanthine dehydrogenase, a/b hammerhead"/>
    <property type="match status" value="1"/>
</dbReference>
<dbReference type="SUPFAM" id="SSF54665">
    <property type="entry name" value="CO dehydrogenase molybdoprotein N-domain-like"/>
    <property type="match status" value="1"/>
</dbReference>
<dbReference type="InterPro" id="IPR016169">
    <property type="entry name" value="FAD-bd_PCMH_sub2"/>
</dbReference>
<evidence type="ECO:0000259" key="10">
    <source>
        <dbReference type="PROSITE" id="PS51387"/>
    </source>
</evidence>
<feature type="region of interest" description="Disordered" evidence="8">
    <location>
        <begin position="488"/>
        <end position="507"/>
    </location>
</feature>
<dbReference type="PANTHER" id="PTHR11908">
    <property type="entry name" value="XANTHINE DEHYDROGENASE"/>
    <property type="match status" value="1"/>
</dbReference>
<evidence type="ECO:0000313" key="11">
    <source>
        <dbReference type="EMBL" id="MDR5712505.1"/>
    </source>
</evidence>
<feature type="region of interest" description="Disordered" evidence="8">
    <location>
        <begin position="317"/>
        <end position="348"/>
    </location>
</feature>
<keyword evidence="7" id="KW-0408">Iron</keyword>
<dbReference type="InterPro" id="IPR036318">
    <property type="entry name" value="FAD-bd_PCMH-like_sf"/>
</dbReference>
<dbReference type="InterPro" id="IPR036856">
    <property type="entry name" value="Ald_Oxase/Xan_DH_a/b_sf"/>
</dbReference>
<dbReference type="Gene3D" id="3.30.465.10">
    <property type="match status" value="1"/>
</dbReference>
<dbReference type="Pfam" id="PF00941">
    <property type="entry name" value="FAD_binding_5"/>
    <property type="match status" value="1"/>
</dbReference>
<dbReference type="InterPro" id="IPR037165">
    <property type="entry name" value="AldOxase/xan_DH_Mopterin-bd_sf"/>
</dbReference>
<dbReference type="PANTHER" id="PTHR11908:SF132">
    <property type="entry name" value="ALDEHYDE OXIDASE 1-RELATED"/>
    <property type="match status" value="1"/>
</dbReference>
<dbReference type="Proteomes" id="UP001260872">
    <property type="component" value="Unassembled WGS sequence"/>
</dbReference>
<comment type="cofactor">
    <cofactor evidence="1">
        <name>Mo-molybdopterin</name>
        <dbReference type="ChEBI" id="CHEBI:71302"/>
    </cofactor>
</comment>
<feature type="domain" description="FAD-binding PCMH-type" evidence="10">
    <location>
        <begin position="1"/>
        <end position="198"/>
    </location>
</feature>
<dbReference type="InterPro" id="IPR046867">
    <property type="entry name" value="AldOxase/xan_DH_MoCoBD2"/>
</dbReference>
<dbReference type="InterPro" id="IPR000674">
    <property type="entry name" value="Ald_Oxase/Xan_DH_a/b"/>
</dbReference>
<dbReference type="SMART" id="SM01008">
    <property type="entry name" value="Ald_Xan_dh_C"/>
    <property type="match status" value="1"/>
</dbReference>
<feature type="domain" description="2Fe-2S ferredoxin-type" evidence="9">
    <location>
        <begin position="346"/>
        <end position="427"/>
    </location>
</feature>
<comment type="caution">
    <text evidence="11">The sequence shown here is derived from an EMBL/GenBank/DDBJ whole genome shotgun (WGS) entry which is preliminary data.</text>
</comment>
<evidence type="ECO:0000256" key="6">
    <source>
        <dbReference type="ARBA" id="ARBA00023002"/>
    </source>
</evidence>
<evidence type="ECO:0000256" key="5">
    <source>
        <dbReference type="ARBA" id="ARBA00022723"/>
    </source>
</evidence>
<evidence type="ECO:0000256" key="7">
    <source>
        <dbReference type="ARBA" id="ARBA00023004"/>
    </source>
</evidence>
<dbReference type="SUPFAM" id="SSF56003">
    <property type="entry name" value="Molybdenum cofactor-binding domain"/>
    <property type="match status" value="1"/>
</dbReference>
<feature type="region of interest" description="Disordered" evidence="8">
    <location>
        <begin position="534"/>
        <end position="577"/>
    </location>
</feature>
<keyword evidence="12" id="KW-1185">Reference proteome</keyword>
<dbReference type="CDD" id="cd00207">
    <property type="entry name" value="fer2"/>
    <property type="match status" value="1"/>
</dbReference>
<dbReference type="InterPro" id="IPR006058">
    <property type="entry name" value="2Fe2S_fd_BS"/>
</dbReference>
<dbReference type="PROSITE" id="PS00197">
    <property type="entry name" value="2FE2S_FER_1"/>
    <property type="match status" value="1"/>
</dbReference>
<evidence type="ECO:0000256" key="1">
    <source>
        <dbReference type="ARBA" id="ARBA00001924"/>
    </source>
</evidence>